<name>A0A2U9C7G4_SCOMX</name>
<protein>
    <submittedName>
        <fullName evidence="2">Uncharacterized protein</fullName>
    </submittedName>
</protein>
<organism evidence="2 3">
    <name type="scientific">Scophthalmus maximus</name>
    <name type="common">Turbot</name>
    <name type="synonym">Psetta maxima</name>
    <dbReference type="NCBI Taxonomy" id="52904"/>
    <lineage>
        <taxon>Eukaryota</taxon>
        <taxon>Metazoa</taxon>
        <taxon>Chordata</taxon>
        <taxon>Craniata</taxon>
        <taxon>Vertebrata</taxon>
        <taxon>Euteleostomi</taxon>
        <taxon>Actinopterygii</taxon>
        <taxon>Neopterygii</taxon>
        <taxon>Teleostei</taxon>
        <taxon>Neoteleostei</taxon>
        <taxon>Acanthomorphata</taxon>
        <taxon>Carangaria</taxon>
        <taxon>Pleuronectiformes</taxon>
        <taxon>Pleuronectoidei</taxon>
        <taxon>Scophthalmidae</taxon>
        <taxon>Scophthalmus</taxon>
    </lineage>
</organism>
<accession>A0A2U9C7G4</accession>
<feature type="region of interest" description="Disordered" evidence="1">
    <location>
        <begin position="1"/>
        <end position="31"/>
    </location>
</feature>
<dbReference type="Proteomes" id="UP000246464">
    <property type="component" value="Chromosome 13"/>
</dbReference>
<gene>
    <name evidence="2" type="ORF">SMAX5B_019053</name>
</gene>
<dbReference type="AlphaFoldDB" id="A0A2U9C7G4"/>
<keyword evidence="3" id="KW-1185">Reference proteome</keyword>
<dbReference type="EMBL" id="CP026255">
    <property type="protein sequence ID" value="AWP12504.1"/>
    <property type="molecule type" value="Genomic_DNA"/>
</dbReference>
<evidence type="ECO:0000313" key="3">
    <source>
        <dbReference type="Proteomes" id="UP000246464"/>
    </source>
</evidence>
<sequence>MRRGKKNNRQNGAPVSLQHAEQSGSKAAGSQCRAGFGVSVGFPYRLRRPALLRQLYLPAGNPDTGRY</sequence>
<evidence type="ECO:0000313" key="2">
    <source>
        <dbReference type="EMBL" id="AWP12504.1"/>
    </source>
</evidence>
<proteinExistence type="predicted"/>
<feature type="compositionally biased region" description="Polar residues" evidence="1">
    <location>
        <begin position="9"/>
        <end position="25"/>
    </location>
</feature>
<evidence type="ECO:0000256" key="1">
    <source>
        <dbReference type="SAM" id="MobiDB-lite"/>
    </source>
</evidence>
<reference evidence="2 3" key="1">
    <citation type="submission" date="2017-12" db="EMBL/GenBank/DDBJ databases">
        <title>Integrating genomic resources of turbot (Scophthalmus maximus) in depth evaluation of genetic and physical mapping variation across individuals.</title>
        <authorList>
            <person name="Martinez P."/>
        </authorList>
    </citation>
    <scope>NUCLEOTIDE SEQUENCE [LARGE SCALE GENOMIC DNA]</scope>
</reference>